<keyword evidence="4 10" id="KW-0963">Cytoplasm</keyword>
<dbReference type="PhylomeDB" id="A7RW43"/>
<evidence type="ECO:0000256" key="7">
    <source>
        <dbReference type="ARBA" id="ARBA00023242"/>
    </source>
</evidence>
<comment type="similarity">
    <text evidence="10">Belongs to the exportin family.</text>
</comment>
<evidence type="ECO:0000256" key="10">
    <source>
        <dbReference type="RuleBase" id="RU366037"/>
    </source>
</evidence>
<feature type="domain" description="Exportin-1/Importin-beta-like" evidence="11">
    <location>
        <begin position="145"/>
        <end position="293"/>
    </location>
</feature>
<feature type="domain" description="Exportin-T C-terminal" evidence="12">
    <location>
        <begin position="365"/>
        <end position="1002"/>
    </location>
</feature>
<dbReference type="InterPro" id="IPR013598">
    <property type="entry name" value="Exportin-1/Importin-b-like"/>
</dbReference>
<evidence type="ECO:0000313" key="14">
    <source>
        <dbReference type="Proteomes" id="UP000001593"/>
    </source>
</evidence>
<dbReference type="Gene3D" id="1.25.10.10">
    <property type="entry name" value="Leucine-rich Repeat Variant"/>
    <property type="match status" value="1"/>
</dbReference>
<dbReference type="PANTHER" id="PTHR15952">
    <property type="entry name" value="EXPORTIN-T/LOS1"/>
    <property type="match status" value="1"/>
</dbReference>
<dbReference type="GO" id="GO:0016363">
    <property type="term" value="C:nuclear matrix"/>
    <property type="evidence" value="ECO:0000318"/>
    <property type="project" value="GO_Central"/>
</dbReference>
<dbReference type="HOGENOM" id="CLU_004414_0_1_1"/>
<dbReference type="GO" id="GO:0005643">
    <property type="term" value="C:nuclear pore"/>
    <property type="evidence" value="ECO:0000318"/>
    <property type="project" value="GO_Central"/>
</dbReference>
<dbReference type="OMA" id="HEMFLFG"/>
<dbReference type="eggNOG" id="KOG2021">
    <property type="taxonomic scope" value="Eukaryota"/>
</dbReference>
<dbReference type="FunFam" id="1.25.10.10:FF:000105">
    <property type="entry name" value="Exportin for tRNA"/>
    <property type="match status" value="1"/>
</dbReference>
<dbReference type="EMBL" id="DS469545">
    <property type="protein sequence ID" value="EDO44387.1"/>
    <property type="molecule type" value="Genomic_DNA"/>
</dbReference>
<comment type="subcellular location">
    <subcellularLocation>
        <location evidence="1 10">Cytoplasm</location>
    </subcellularLocation>
    <subcellularLocation>
        <location evidence="10">Nucleus</location>
    </subcellularLocation>
    <text evidence="10">Shuttles between the nucleus and the cytoplasm.</text>
</comment>
<evidence type="ECO:0000256" key="1">
    <source>
        <dbReference type="ARBA" id="ARBA00004496"/>
    </source>
</evidence>
<evidence type="ECO:0000256" key="4">
    <source>
        <dbReference type="ARBA" id="ARBA00022490"/>
    </source>
</evidence>
<evidence type="ECO:0000256" key="8">
    <source>
        <dbReference type="ARBA" id="ARBA00029784"/>
    </source>
</evidence>
<dbReference type="InterPro" id="IPR040017">
    <property type="entry name" value="XPOT"/>
</dbReference>
<dbReference type="InParanoid" id="A7RW43"/>
<keyword evidence="7 10" id="KW-0539">Nucleus</keyword>
<comment type="function">
    <text evidence="10">tRNA nucleus export receptor which facilitates tRNA translocation across the nuclear pore complex.</text>
</comment>
<name>A7RW43_NEMVE</name>
<keyword evidence="6 10" id="KW-0694">RNA-binding</keyword>
<dbReference type="STRING" id="45351.A7RW43"/>
<sequence>MDSNLLQGLCCTANSHSQTQTLQYFEQLKESPDGWKMCGNALIHGINSLLLGIPGFSDDNTKFFCFQVLEHHVRTRYLFELDNNTDFVVGVHYIPWLPYACYHWLPAMYVTPRHASESLANQQSLREILMTWLQAQCSGRTSDKNFIKNKASQVFALTFVVDYPNQWLSFFSDLHQILHAGAAAVDMYLRILKAIDDEVVDREVARTSQEMARNTMIKDFMREQCVPEMTKWWLSILETYGTTNSMLTCSCLDVVGAFVSWIDINLVANDKFISMLLNLLSVDVLRESVCDCFHEIISKGMDPVAKTELVESLIGVLESAAILPPTEETDIDFLAKLAKLINGIGSQLISSYNKLVKSGDATVAANTLKAIENKIQLLFRFLGDDDDDISHTVNGFAHSYFQLLKQMSTISDQQKQTLEGLLYVIIKKMTYDDLYNFDQEGEDEVMFMEYRKEMKVLFDNISQLDANLVLMTVHNVLSASLGRLEEAEFMEVEMAIRLVFMLGEALPGQQLYTDSRFPLLQQMMGLIVSSRLSYYSHSAVSLMFFETVVRYDRFFTSQPQHIPTVLIAFLDERGLRNPNSTVRSRCCYLLSRFIKSHRNHMQNYVDDVLKRFQGLLVVSSDNGYHHLLSADEQLFLYESAGMLVASSNASQEKQLMYMNGLLSPVIIKFGSILSKLMSGDLDAQASLSHAQLLYSLVSFASRASKAFPNQQTLKQSGCAPCFKEALPLFLQALTCPLHREIIHNGIRQYLHRMVICLGDDVLPFIPIAVTHLLEKCSARDIQDFIPLINQIIAKFKILIVPFLRDVFMAIVNTIFTVLNKPAEEADTQAAKEKETLRRSYFLFIAAIVNNEVSEVLTSQEPHNVQQVLLTLIQGAVEYPDPVAQKICFNVLRKLVELWGGSSGENGFKDFLYDNIVPACFLAPMKSTFDMNDAQTFLAMQEIAQTQKMILQKQGIEFLDYLQSKYLPSLNLSPPMVQEYTQALQHADIKTFKNYTKVFFTQLQT</sequence>
<keyword evidence="14" id="KW-1185">Reference proteome</keyword>
<evidence type="ECO:0000256" key="9">
    <source>
        <dbReference type="ARBA" id="ARBA00032199"/>
    </source>
</evidence>
<evidence type="ECO:0000256" key="3">
    <source>
        <dbReference type="ARBA" id="ARBA00022448"/>
    </source>
</evidence>
<accession>A7RW43</accession>
<organism evidence="13 14">
    <name type="scientific">Nematostella vectensis</name>
    <name type="common">Starlet sea anemone</name>
    <dbReference type="NCBI Taxonomy" id="45351"/>
    <lineage>
        <taxon>Eukaryota</taxon>
        <taxon>Metazoa</taxon>
        <taxon>Cnidaria</taxon>
        <taxon>Anthozoa</taxon>
        <taxon>Hexacorallia</taxon>
        <taxon>Actiniaria</taxon>
        <taxon>Edwardsiidae</taxon>
        <taxon>Nematostella</taxon>
    </lineage>
</organism>
<evidence type="ECO:0000256" key="6">
    <source>
        <dbReference type="ARBA" id="ARBA00022884"/>
    </source>
</evidence>
<dbReference type="GO" id="GO:0071528">
    <property type="term" value="P:tRNA re-export from nucleus"/>
    <property type="evidence" value="ECO:0000318"/>
    <property type="project" value="GO_Central"/>
</dbReference>
<keyword evidence="5 10" id="KW-0820">tRNA-binding</keyword>
<protein>
    <recommendedName>
        <fullName evidence="2 10">Exportin-T</fullName>
    </recommendedName>
    <alternativeName>
        <fullName evidence="8 10">Exportin(tRNA)</fullName>
    </alternativeName>
    <alternativeName>
        <fullName evidence="9 10">tRNA exportin</fullName>
    </alternativeName>
</protein>
<dbReference type="GO" id="GO:0005737">
    <property type="term" value="C:cytoplasm"/>
    <property type="evidence" value="ECO:0000318"/>
    <property type="project" value="GO_Central"/>
</dbReference>
<dbReference type="Pfam" id="PF08389">
    <property type="entry name" value="Xpo1"/>
    <property type="match status" value="1"/>
</dbReference>
<keyword evidence="3 10" id="KW-0813">Transport</keyword>
<evidence type="ECO:0000256" key="5">
    <source>
        <dbReference type="ARBA" id="ARBA00022555"/>
    </source>
</evidence>
<evidence type="ECO:0000259" key="12">
    <source>
        <dbReference type="Pfam" id="PF19282"/>
    </source>
</evidence>
<dbReference type="PANTHER" id="PTHR15952:SF11">
    <property type="entry name" value="EXPORTIN-T"/>
    <property type="match status" value="1"/>
</dbReference>
<dbReference type="AlphaFoldDB" id="A7RW43"/>
<proteinExistence type="inferred from homology"/>
<reference evidence="13 14" key="1">
    <citation type="journal article" date="2007" name="Science">
        <title>Sea anemone genome reveals ancestral eumetazoan gene repertoire and genomic organization.</title>
        <authorList>
            <person name="Putnam N.H."/>
            <person name="Srivastava M."/>
            <person name="Hellsten U."/>
            <person name="Dirks B."/>
            <person name="Chapman J."/>
            <person name="Salamov A."/>
            <person name="Terry A."/>
            <person name="Shapiro H."/>
            <person name="Lindquist E."/>
            <person name="Kapitonov V.V."/>
            <person name="Jurka J."/>
            <person name="Genikhovich G."/>
            <person name="Grigoriev I.V."/>
            <person name="Lucas S.M."/>
            <person name="Steele R.E."/>
            <person name="Finnerty J.R."/>
            <person name="Technau U."/>
            <person name="Martindale M.Q."/>
            <person name="Rokhsar D.S."/>
        </authorList>
    </citation>
    <scope>NUCLEOTIDE SEQUENCE [LARGE SCALE GENOMIC DNA]</scope>
    <source>
        <strain evidence="14">CH2 X CH6</strain>
    </source>
</reference>
<evidence type="ECO:0000256" key="2">
    <source>
        <dbReference type="ARBA" id="ARBA00018928"/>
    </source>
</evidence>
<dbReference type="InterPro" id="IPR045546">
    <property type="entry name" value="Exportin-T_C"/>
</dbReference>
<dbReference type="GO" id="GO:0031267">
    <property type="term" value="F:small GTPase binding"/>
    <property type="evidence" value="ECO:0007669"/>
    <property type="project" value="InterPro"/>
</dbReference>
<dbReference type="GO" id="GO:0000049">
    <property type="term" value="F:tRNA binding"/>
    <property type="evidence" value="ECO:0000318"/>
    <property type="project" value="GO_Central"/>
</dbReference>
<evidence type="ECO:0000259" key="11">
    <source>
        <dbReference type="Pfam" id="PF08389"/>
    </source>
</evidence>
<dbReference type="InterPro" id="IPR011989">
    <property type="entry name" value="ARM-like"/>
</dbReference>
<dbReference type="FunCoup" id="A7RW43">
    <property type="interactions" value="705"/>
</dbReference>
<gene>
    <name evidence="13" type="ORF">NEMVEDRAFT_v1g241098</name>
</gene>
<dbReference type="Pfam" id="PF19282">
    <property type="entry name" value="Exportin-T"/>
    <property type="match status" value="1"/>
</dbReference>
<dbReference type="Proteomes" id="UP000001593">
    <property type="component" value="Unassembled WGS sequence"/>
</dbReference>
<dbReference type="SUPFAM" id="SSF48371">
    <property type="entry name" value="ARM repeat"/>
    <property type="match status" value="1"/>
</dbReference>
<evidence type="ECO:0000313" key="13">
    <source>
        <dbReference type="EMBL" id="EDO44387.1"/>
    </source>
</evidence>
<dbReference type="InterPro" id="IPR016024">
    <property type="entry name" value="ARM-type_fold"/>
</dbReference>